<dbReference type="PROSITE" id="PS00409">
    <property type="entry name" value="PROKAR_NTER_METHYL"/>
    <property type="match status" value="1"/>
</dbReference>
<comment type="subcellular location">
    <subcellularLocation>
        <location evidence="1">Membrane</location>
        <topology evidence="1">Single-pass membrane protein</topology>
    </subcellularLocation>
</comment>
<keyword evidence="5 6" id="KW-0472">Membrane</keyword>
<reference evidence="7 8" key="1">
    <citation type="submission" date="2020-07" db="EMBL/GenBank/DDBJ databases">
        <authorList>
            <person name="Feng X."/>
        </authorList>
    </citation>
    <scope>NUCLEOTIDE SEQUENCE [LARGE SCALE GENOMIC DNA]</scope>
    <source>
        <strain evidence="7 8">JCM14086</strain>
    </source>
</reference>
<dbReference type="InterPro" id="IPR000983">
    <property type="entry name" value="Bac_GSPG_pilin"/>
</dbReference>
<dbReference type="GO" id="GO:0016020">
    <property type="term" value="C:membrane"/>
    <property type="evidence" value="ECO:0007669"/>
    <property type="project" value="UniProtKB-SubCell"/>
</dbReference>
<evidence type="ECO:0000256" key="1">
    <source>
        <dbReference type="ARBA" id="ARBA00004167"/>
    </source>
</evidence>
<dbReference type="Gene3D" id="3.30.700.10">
    <property type="entry name" value="Glycoprotein, Type 4 Pilin"/>
    <property type="match status" value="1"/>
</dbReference>
<dbReference type="InterPro" id="IPR045584">
    <property type="entry name" value="Pilin-like"/>
</dbReference>
<protein>
    <submittedName>
        <fullName evidence="7">Prepilin-type N-terminal cleavage/methylation domain-containing protein</fullName>
    </submittedName>
</protein>
<gene>
    <name evidence="7" type="ORF">H5P30_17285</name>
</gene>
<evidence type="ECO:0000256" key="3">
    <source>
        <dbReference type="ARBA" id="ARBA00022692"/>
    </source>
</evidence>
<comment type="caution">
    <text evidence="7">The sequence shown here is derived from an EMBL/GenBank/DDBJ whole genome shotgun (WGS) entry which is preliminary data.</text>
</comment>
<feature type="transmembrane region" description="Helical" evidence="6">
    <location>
        <begin position="12"/>
        <end position="38"/>
    </location>
</feature>
<dbReference type="GO" id="GO:0015628">
    <property type="term" value="P:protein secretion by the type II secretion system"/>
    <property type="evidence" value="ECO:0007669"/>
    <property type="project" value="InterPro"/>
</dbReference>
<accession>A0A7X1B0W7</accession>
<dbReference type="Pfam" id="PF07963">
    <property type="entry name" value="N_methyl"/>
    <property type="match status" value="1"/>
</dbReference>
<proteinExistence type="predicted"/>
<organism evidence="7 8">
    <name type="scientific">Puniceicoccus vermicola</name>
    <dbReference type="NCBI Taxonomy" id="388746"/>
    <lineage>
        <taxon>Bacteria</taxon>
        <taxon>Pseudomonadati</taxon>
        <taxon>Verrucomicrobiota</taxon>
        <taxon>Opitutia</taxon>
        <taxon>Puniceicoccales</taxon>
        <taxon>Puniceicoccaceae</taxon>
        <taxon>Puniceicoccus</taxon>
    </lineage>
</organism>
<sequence length="154" mass="17294">MEGARFQKPRRGGFTLVEIMIVVIIIGLLASLAIPAFLRVRASSYASRIANDYRLYRDAFEIYYVENGVWPADNNHGHIPPEMEGRLPGFDQESPSGDFWDWDRNAAGAVAGVSLYGEKTDEAVMVRVDEILDDGDLSTGKFYHGPTRYTFELD</sequence>
<keyword evidence="8" id="KW-1185">Reference proteome</keyword>
<dbReference type="GO" id="GO:0015627">
    <property type="term" value="C:type II protein secretion system complex"/>
    <property type="evidence" value="ECO:0007669"/>
    <property type="project" value="InterPro"/>
</dbReference>
<evidence type="ECO:0000313" key="7">
    <source>
        <dbReference type="EMBL" id="MBC2603539.1"/>
    </source>
</evidence>
<evidence type="ECO:0000313" key="8">
    <source>
        <dbReference type="Proteomes" id="UP000525652"/>
    </source>
</evidence>
<keyword evidence="3 6" id="KW-0812">Transmembrane</keyword>
<evidence type="ECO:0000256" key="4">
    <source>
        <dbReference type="ARBA" id="ARBA00022989"/>
    </source>
</evidence>
<evidence type="ECO:0000256" key="2">
    <source>
        <dbReference type="ARBA" id="ARBA00022481"/>
    </source>
</evidence>
<dbReference type="Proteomes" id="UP000525652">
    <property type="component" value="Unassembled WGS sequence"/>
</dbReference>
<dbReference type="PRINTS" id="PR00813">
    <property type="entry name" value="BCTERIALGSPG"/>
</dbReference>
<dbReference type="EMBL" id="JACHVA010000127">
    <property type="protein sequence ID" value="MBC2603539.1"/>
    <property type="molecule type" value="Genomic_DNA"/>
</dbReference>
<keyword evidence="4 6" id="KW-1133">Transmembrane helix</keyword>
<dbReference type="AlphaFoldDB" id="A0A7X1B0W7"/>
<dbReference type="SUPFAM" id="SSF54523">
    <property type="entry name" value="Pili subunits"/>
    <property type="match status" value="1"/>
</dbReference>
<dbReference type="InterPro" id="IPR012902">
    <property type="entry name" value="N_methyl_site"/>
</dbReference>
<keyword evidence="2" id="KW-0488">Methylation</keyword>
<name>A0A7X1B0W7_9BACT</name>
<dbReference type="NCBIfam" id="TIGR02532">
    <property type="entry name" value="IV_pilin_GFxxxE"/>
    <property type="match status" value="1"/>
</dbReference>
<evidence type="ECO:0000256" key="6">
    <source>
        <dbReference type="SAM" id="Phobius"/>
    </source>
</evidence>
<evidence type="ECO:0000256" key="5">
    <source>
        <dbReference type="ARBA" id="ARBA00023136"/>
    </source>
</evidence>
<dbReference type="PANTHER" id="PTHR30093:SF44">
    <property type="entry name" value="TYPE II SECRETION SYSTEM CORE PROTEIN G"/>
    <property type="match status" value="1"/>
</dbReference>
<dbReference type="PANTHER" id="PTHR30093">
    <property type="entry name" value="GENERAL SECRETION PATHWAY PROTEIN G"/>
    <property type="match status" value="1"/>
</dbReference>